<dbReference type="Proteomes" id="UP000280792">
    <property type="component" value="Unassembled WGS sequence"/>
</dbReference>
<dbReference type="InterPro" id="IPR005254">
    <property type="entry name" value="Heme_biosyn_assoc_TPR_pro"/>
</dbReference>
<dbReference type="EMBL" id="QWEZ01000002">
    <property type="protein sequence ID" value="RRJ82964.1"/>
    <property type="molecule type" value="Genomic_DNA"/>
</dbReference>
<keyword evidence="9" id="KW-0627">Porphyrin biosynthesis</keyword>
<evidence type="ECO:0000256" key="3">
    <source>
        <dbReference type="ARBA" id="ARBA00004744"/>
    </source>
</evidence>
<gene>
    <name evidence="12" type="ORF">D0544_14040</name>
</gene>
<evidence type="ECO:0000256" key="2">
    <source>
        <dbReference type="ARBA" id="ARBA00004429"/>
    </source>
</evidence>
<dbReference type="RefSeq" id="WP_125017202.1">
    <property type="nucleotide sequence ID" value="NZ_QWEZ01000002.1"/>
</dbReference>
<protein>
    <submittedName>
        <fullName evidence="12">Heme biosynthesis protein HemY</fullName>
    </submittedName>
</protein>
<organism evidence="12 13">
    <name type="scientific">Aestuariirhabdus litorea</name>
    <dbReference type="NCBI Taxonomy" id="2528527"/>
    <lineage>
        <taxon>Bacteria</taxon>
        <taxon>Pseudomonadati</taxon>
        <taxon>Pseudomonadota</taxon>
        <taxon>Gammaproteobacteria</taxon>
        <taxon>Oceanospirillales</taxon>
        <taxon>Aestuariirhabdaceae</taxon>
        <taxon>Aestuariirhabdus</taxon>
    </lineage>
</organism>
<dbReference type="AlphaFoldDB" id="A0A3P3VKQ8"/>
<keyword evidence="6 10" id="KW-0812">Transmembrane</keyword>
<evidence type="ECO:0000313" key="13">
    <source>
        <dbReference type="Proteomes" id="UP000280792"/>
    </source>
</evidence>
<comment type="function">
    <text evidence="1">Involved in a late step of protoheme IX synthesis.</text>
</comment>
<proteinExistence type="predicted"/>
<name>A0A3P3VKQ8_9GAMM</name>
<dbReference type="Pfam" id="PF13181">
    <property type="entry name" value="TPR_8"/>
    <property type="match status" value="1"/>
</dbReference>
<dbReference type="InterPro" id="IPR011990">
    <property type="entry name" value="TPR-like_helical_dom_sf"/>
</dbReference>
<comment type="subcellular location">
    <subcellularLocation>
        <location evidence="2">Cell inner membrane</location>
        <topology evidence="2">Multi-pass membrane protein</topology>
    </subcellularLocation>
</comment>
<evidence type="ECO:0000259" key="11">
    <source>
        <dbReference type="Pfam" id="PF07219"/>
    </source>
</evidence>
<comment type="caution">
    <text evidence="12">The sequence shown here is derived from an EMBL/GenBank/DDBJ whole genome shotgun (WGS) entry which is preliminary data.</text>
</comment>
<sequence length="403" mass="45518">MKWFLMLLLALFVTALVANGMVLDNGYILIAYGDTTFETTLWMGLVLVLVLFAALWVIRALLWVVLGSFNLVVPVTAGSRRRRARINASRGLLNLIKGNWRTAHRQLGKAAAEGESPLVNYLAAARAAHLMGDEPLTGEYLRRADAEVPGATVAVGITQAQLHLSSGQLEQALAALNELRRKVPRHPYMLKLLVRVYYRLHEWESLQRLLPILERHRVLPAEEISKLQGEAYEQLFSQACERGLRAGKDENRLQPVDALWDSLSRKQKQDERLVEHCAHCLIRLQAWDRAEQLLSSVLRRRYSDRLMALYGRVRSSDAAAQLIKTEGLLKEHPDNPVLLIAHGRICCANELWGKARESFERSLKLSRSTVACNELGQLLAQLGEHEASTRYFREGLELATRQP</sequence>
<evidence type="ECO:0000256" key="4">
    <source>
        <dbReference type="ARBA" id="ARBA00022475"/>
    </source>
</evidence>
<evidence type="ECO:0000256" key="8">
    <source>
        <dbReference type="ARBA" id="ARBA00023136"/>
    </source>
</evidence>
<dbReference type="Gene3D" id="1.25.40.10">
    <property type="entry name" value="Tetratricopeptide repeat domain"/>
    <property type="match status" value="2"/>
</dbReference>
<reference evidence="12 13" key="1">
    <citation type="submission" date="2018-08" db="EMBL/GenBank/DDBJ databases">
        <authorList>
            <person name="Khan S.A."/>
        </authorList>
    </citation>
    <scope>NUCLEOTIDE SEQUENCE [LARGE SCALE GENOMIC DNA]</scope>
    <source>
        <strain evidence="12 13">GTF-13</strain>
    </source>
</reference>
<evidence type="ECO:0000256" key="5">
    <source>
        <dbReference type="ARBA" id="ARBA00022519"/>
    </source>
</evidence>
<evidence type="ECO:0000256" key="9">
    <source>
        <dbReference type="ARBA" id="ARBA00023244"/>
    </source>
</evidence>
<comment type="pathway">
    <text evidence="3">Porphyrin-containing compound metabolism; protoheme biosynthesis.</text>
</comment>
<evidence type="ECO:0000256" key="7">
    <source>
        <dbReference type="ARBA" id="ARBA00022989"/>
    </source>
</evidence>
<dbReference type="NCBIfam" id="TIGR00540">
    <property type="entry name" value="TPR_hemY_coli"/>
    <property type="match status" value="1"/>
</dbReference>
<reference evidence="12 13" key="2">
    <citation type="submission" date="2018-12" db="EMBL/GenBank/DDBJ databases">
        <title>Simiduia agarivorans gen. nov., sp. nov., a marine, agarolytic bacterium isolated from shallow coastal water from Keelung, Taiwan.</title>
        <authorList>
            <person name="Shieh W.Y."/>
        </authorList>
    </citation>
    <scope>NUCLEOTIDE SEQUENCE [LARGE SCALE GENOMIC DNA]</scope>
    <source>
        <strain evidence="12 13">GTF-13</strain>
    </source>
</reference>
<evidence type="ECO:0000313" key="12">
    <source>
        <dbReference type="EMBL" id="RRJ82964.1"/>
    </source>
</evidence>
<accession>A0A3P3VKQ8</accession>
<keyword evidence="7 10" id="KW-1133">Transmembrane helix</keyword>
<keyword evidence="8 10" id="KW-0472">Membrane</keyword>
<dbReference type="InterPro" id="IPR010817">
    <property type="entry name" value="HemY_N"/>
</dbReference>
<dbReference type="GO" id="GO:0005886">
    <property type="term" value="C:plasma membrane"/>
    <property type="evidence" value="ECO:0007669"/>
    <property type="project" value="UniProtKB-SubCell"/>
</dbReference>
<dbReference type="SUPFAM" id="SSF48452">
    <property type="entry name" value="TPR-like"/>
    <property type="match status" value="1"/>
</dbReference>
<keyword evidence="13" id="KW-1185">Reference proteome</keyword>
<evidence type="ECO:0000256" key="6">
    <source>
        <dbReference type="ARBA" id="ARBA00022692"/>
    </source>
</evidence>
<dbReference type="Pfam" id="PF07219">
    <property type="entry name" value="HemY_N"/>
    <property type="match status" value="1"/>
</dbReference>
<keyword evidence="5" id="KW-0997">Cell inner membrane</keyword>
<dbReference type="GO" id="GO:0006779">
    <property type="term" value="P:porphyrin-containing compound biosynthetic process"/>
    <property type="evidence" value="ECO:0007669"/>
    <property type="project" value="UniProtKB-KW"/>
</dbReference>
<dbReference type="UniPathway" id="UPA00252"/>
<keyword evidence="4" id="KW-1003">Cell membrane</keyword>
<dbReference type="InterPro" id="IPR019734">
    <property type="entry name" value="TPR_rpt"/>
</dbReference>
<evidence type="ECO:0000256" key="1">
    <source>
        <dbReference type="ARBA" id="ARBA00002962"/>
    </source>
</evidence>
<dbReference type="GO" id="GO:0042168">
    <property type="term" value="P:heme metabolic process"/>
    <property type="evidence" value="ECO:0007669"/>
    <property type="project" value="InterPro"/>
</dbReference>
<feature type="domain" description="HemY N-terminal" evidence="11">
    <location>
        <begin position="26"/>
        <end position="132"/>
    </location>
</feature>
<evidence type="ECO:0000256" key="10">
    <source>
        <dbReference type="SAM" id="Phobius"/>
    </source>
</evidence>
<feature type="transmembrane region" description="Helical" evidence="10">
    <location>
        <begin position="44"/>
        <end position="73"/>
    </location>
</feature>